<protein>
    <submittedName>
        <fullName evidence="1">Uncharacterized protein</fullName>
    </submittedName>
</protein>
<gene>
    <name evidence="1" type="ORF">BCR34DRAFT_559982</name>
</gene>
<dbReference type="AlphaFoldDB" id="A0A1Y1ZWP0"/>
<dbReference type="Proteomes" id="UP000193144">
    <property type="component" value="Unassembled WGS sequence"/>
</dbReference>
<name>A0A1Y1ZWP0_9PLEO</name>
<sequence>MDSRASSSPIYAPLESLPLLVVDLLCEYLATCDSERRSLFAFALTSKRCYAVSAKERFSQIHLHVDSPQDLASALARWDSILRVDQGVRHVRCLKITGRMRDIDEDPRAALRYQGYEEQLSLYESDNEENDSFVPTSRGDFIGSDPKISQDSKDRANLNWLVLAQFMSTCTGLKHLVWASVDQIPRCVLDILHSLLPSARLHVQTFSLRSLYQKPGRLEDIDPDEYALLSSLSLFSICGPSIYIDEYGHMDYSQEAIWDMVAESAPNLQSVCVWKQHPGAAIQDSLNLSRPSWAGFFWSKEYRPPQGQGQGRLLSLALRGSGSIGLDVFRTWAGRTDFTILGSLDLRILMDSDVFDTLSNMAEDDVFKQLRKLSIWLNPMQIDKMDRKTNDFLSALRPLEYLDVEWYFPQPMISILDSTLPCHGQTLKTLHLPGKISQRDMVRLRDGCPNLRTLKLSVTRTQGRKEEVYVYETLGSFPRLERLILTLDCAKPPRRREKTESARKSQYLERFRSALSNAAVDAELAQSIFSVILRANMLGSNRIGVLPSFRYLKLRCEFDREDPFVHLEHWVGRSWVCERKRADMDSEEALVREIEKQNRLNSIESIEGEIGDDFQWSEDGELFKPAWEANWPESQGRKDWFEIWHSFPLWRES</sequence>
<keyword evidence="2" id="KW-1185">Reference proteome</keyword>
<evidence type="ECO:0000313" key="1">
    <source>
        <dbReference type="EMBL" id="ORY14634.1"/>
    </source>
</evidence>
<dbReference type="Gene3D" id="3.80.10.10">
    <property type="entry name" value="Ribonuclease Inhibitor"/>
    <property type="match status" value="1"/>
</dbReference>
<dbReference type="EMBL" id="MCFA01000031">
    <property type="protein sequence ID" value="ORY14634.1"/>
    <property type="molecule type" value="Genomic_DNA"/>
</dbReference>
<accession>A0A1Y1ZWP0</accession>
<organism evidence="1 2">
    <name type="scientific">Clohesyomyces aquaticus</name>
    <dbReference type="NCBI Taxonomy" id="1231657"/>
    <lineage>
        <taxon>Eukaryota</taxon>
        <taxon>Fungi</taxon>
        <taxon>Dikarya</taxon>
        <taxon>Ascomycota</taxon>
        <taxon>Pezizomycotina</taxon>
        <taxon>Dothideomycetes</taxon>
        <taxon>Pleosporomycetidae</taxon>
        <taxon>Pleosporales</taxon>
        <taxon>Lindgomycetaceae</taxon>
        <taxon>Clohesyomyces</taxon>
    </lineage>
</organism>
<dbReference type="OrthoDB" id="3945550at2759"/>
<reference evidence="1 2" key="1">
    <citation type="submission" date="2016-07" db="EMBL/GenBank/DDBJ databases">
        <title>Pervasive Adenine N6-methylation of Active Genes in Fungi.</title>
        <authorList>
            <consortium name="DOE Joint Genome Institute"/>
            <person name="Mondo S.J."/>
            <person name="Dannebaum R.O."/>
            <person name="Kuo R.C."/>
            <person name="Labutti K."/>
            <person name="Haridas S."/>
            <person name="Kuo A."/>
            <person name="Salamov A."/>
            <person name="Ahrendt S.R."/>
            <person name="Lipzen A."/>
            <person name="Sullivan W."/>
            <person name="Andreopoulos W.B."/>
            <person name="Clum A."/>
            <person name="Lindquist E."/>
            <person name="Daum C."/>
            <person name="Ramamoorthy G.K."/>
            <person name="Gryganskyi A."/>
            <person name="Culley D."/>
            <person name="Magnuson J.K."/>
            <person name="James T.Y."/>
            <person name="O'Malley M.A."/>
            <person name="Stajich J.E."/>
            <person name="Spatafora J.W."/>
            <person name="Visel A."/>
            <person name="Grigoriev I.V."/>
        </authorList>
    </citation>
    <scope>NUCLEOTIDE SEQUENCE [LARGE SCALE GENOMIC DNA]</scope>
    <source>
        <strain evidence="1 2">CBS 115471</strain>
    </source>
</reference>
<dbReference type="SUPFAM" id="SSF52047">
    <property type="entry name" value="RNI-like"/>
    <property type="match status" value="1"/>
</dbReference>
<proteinExistence type="predicted"/>
<comment type="caution">
    <text evidence="1">The sequence shown here is derived from an EMBL/GenBank/DDBJ whole genome shotgun (WGS) entry which is preliminary data.</text>
</comment>
<dbReference type="InterPro" id="IPR032675">
    <property type="entry name" value="LRR_dom_sf"/>
</dbReference>
<evidence type="ECO:0000313" key="2">
    <source>
        <dbReference type="Proteomes" id="UP000193144"/>
    </source>
</evidence>